<accession>W4J2M7</accession>
<feature type="region of interest" description="Disordered" evidence="1">
    <location>
        <begin position="158"/>
        <end position="252"/>
    </location>
</feature>
<evidence type="ECO:0000313" key="3">
    <source>
        <dbReference type="EMBL" id="ETW56450.1"/>
    </source>
</evidence>
<feature type="compositionally biased region" description="Basic and acidic residues" evidence="1">
    <location>
        <begin position="212"/>
        <end position="235"/>
    </location>
</feature>
<keyword evidence="2" id="KW-0732">Signal</keyword>
<evidence type="ECO:0000256" key="2">
    <source>
        <dbReference type="SAM" id="SignalP"/>
    </source>
</evidence>
<dbReference type="AlphaFoldDB" id="W4J2M7"/>
<feature type="chain" id="PRO_5004843600" description="Merozoite surface protein 3" evidence="2">
    <location>
        <begin position="26"/>
        <end position="290"/>
    </location>
</feature>
<dbReference type="Pfam" id="PF07133">
    <property type="entry name" value="Merozoite_SPAM"/>
    <property type="match status" value="1"/>
</dbReference>
<gene>
    <name evidence="3" type="ORF">PFUGPA_01621</name>
</gene>
<feature type="signal peptide" evidence="2">
    <location>
        <begin position="1"/>
        <end position="25"/>
    </location>
</feature>
<dbReference type="Proteomes" id="UP000019103">
    <property type="component" value="Unassembled WGS sequence"/>
</dbReference>
<proteinExistence type="predicted"/>
<reference evidence="3 4" key="2">
    <citation type="submission" date="2013-02" db="EMBL/GenBank/DDBJ databases">
        <title>The Genome Sequence of Plasmodium falciparum Palo Alto/Uganda.</title>
        <authorList>
            <consortium name="The Broad Institute Genome Sequencing Platform"/>
            <consortium name="The Broad Institute Genome Sequencing Center for Infectious Disease"/>
            <person name="Neafsey D."/>
            <person name="Cheeseman I."/>
            <person name="Volkman S."/>
            <person name="Adams J."/>
            <person name="Walker B."/>
            <person name="Young S.K."/>
            <person name="Zeng Q."/>
            <person name="Gargeya S."/>
            <person name="Fitzgerald M."/>
            <person name="Haas B."/>
            <person name="Abouelleil A."/>
            <person name="Alvarado L."/>
            <person name="Arachchi H.M."/>
            <person name="Berlin A.M."/>
            <person name="Chapman S.B."/>
            <person name="Dewar J."/>
            <person name="Goldberg J."/>
            <person name="Griggs A."/>
            <person name="Gujja S."/>
            <person name="Hansen M."/>
            <person name="Howarth C."/>
            <person name="Imamovic A."/>
            <person name="Larimer J."/>
            <person name="McCowan C."/>
            <person name="Murphy C."/>
            <person name="Neiman D."/>
            <person name="Pearson M."/>
            <person name="Priest M."/>
            <person name="Roberts A."/>
            <person name="Saif S."/>
            <person name="Shea T."/>
            <person name="Sisk P."/>
            <person name="Sykes S."/>
            <person name="Wortman J."/>
            <person name="Nusbaum C."/>
            <person name="Birren B."/>
        </authorList>
    </citation>
    <scope>NUCLEOTIDE SEQUENCE [LARGE SCALE GENOMIC DNA]</scope>
    <source>
        <strain evidence="3 4">Palo Alto/Uganda</strain>
    </source>
</reference>
<feature type="compositionally biased region" description="Acidic residues" evidence="1">
    <location>
        <begin position="166"/>
        <end position="211"/>
    </location>
</feature>
<sequence length="290" mass="33425">MKSFINITLSLFLLHLYIYINNVASKEIVKKYNLNLRNAILNNNSQIENEENVNTTITGNDFSGGEFSWPGYTEELKAKKASEDAGNASKEAEEASWFRVQASKDAEKLKESDESYTKAKEASSYDYILGWEFGGGVPEHKKEENMLSHLYVSSKDKENISKENDDVLDEKEEEAEETEEEELEEKNEEETESEISEDEEEEEEEEEEKEEENDKKKEQEKEQSNENNDQKKDMEAQNLISKNQNNNEKNVKEAAESIMKTLAGLIKGNNQIDSTLKDLVEELSKYFKNH</sequence>
<dbReference type="OrthoDB" id="378803at2759"/>
<protein>
    <recommendedName>
        <fullName evidence="5">Merozoite surface protein 3</fullName>
    </recommendedName>
</protein>
<evidence type="ECO:0000313" key="4">
    <source>
        <dbReference type="Proteomes" id="UP000019103"/>
    </source>
</evidence>
<evidence type="ECO:0008006" key="5">
    <source>
        <dbReference type="Google" id="ProtNLM"/>
    </source>
</evidence>
<dbReference type="EMBL" id="KI927304">
    <property type="protein sequence ID" value="ETW56450.1"/>
    <property type="molecule type" value="Genomic_DNA"/>
</dbReference>
<dbReference type="InterPro" id="IPR010784">
    <property type="entry name" value="Merozoite_SPAM"/>
</dbReference>
<dbReference type="OMA" id="DYILGWE"/>
<evidence type="ECO:0000256" key="1">
    <source>
        <dbReference type="SAM" id="MobiDB-lite"/>
    </source>
</evidence>
<reference evidence="3 4" key="1">
    <citation type="submission" date="2013-02" db="EMBL/GenBank/DDBJ databases">
        <title>The Genome Annotation of Plasmodium falciparum Palo Alto/Uganda.</title>
        <authorList>
            <consortium name="The Broad Institute Genome Sequencing Platform"/>
            <consortium name="The Broad Institute Genome Sequencing Center for Infectious Disease"/>
            <person name="Neafsey D."/>
            <person name="Hoffman S."/>
            <person name="Volkman S."/>
            <person name="Rosenthal P."/>
            <person name="Walker B."/>
            <person name="Young S.K."/>
            <person name="Zeng Q."/>
            <person name="Gargeya S."/>
            <person name="Fitzgerald M."/>
            <person name="Haas B."/>
            <person name="Abouelleil A."/>
            <person name="Allen A.W."/>
            <person name="Alvarado L."/>
            <person name="Arachchi H.M."/>
            <person name="Berlin A.M."/>
            <person name="Chapman S.B."/>
            <person name="Gainer-Dewar J."/>
            <person name="Goldberg J."/>
            <person name="Griggs A."/>
            <person name="Gujja S."/>
            <person name="Hansen M."/>
            <person name="Howarth C."/>
            <person name="Imamovic A."/>
            <person name="Ireland A."/>
            <person name="Larimer J."/>
            <person name="McCowan C."/>
            <person name="Murphy C."/>
            <person name="Pearson M."/>
            <person name="Poon T.W."/>
            <person name="Priest M."/>
            <person name="Roberts A."/>
            <person name="Saif S."/>
            <person name="Shea T."/>
            <person name="Sisk P."/>
            <person name="Sykes S."/>
            <person name="Wortman J."/>
            <person name="Nusbaum C."/>
            <person name="Birren B."/>
        </authorList>
    </citation>
    <scope>NUCLEOTIDE SEQUENCE [LARGE SCALE GENOMIC DNA]</scope>
    <source>
        <strain evidence="3 4">Palo Alto/Uganda</strain>
    </source>
</reference>
<organism evidence="3 4">
    <name type="scientific">Plasmodium falciparum (isolate Palo Alto / Uganda)</name>
    <dbReference type="NCBI Taxonomy" id="57270"/>
    <lineage>
        <taxon>Eukaryota</taxon>
        <taxon>Sar</taxon>
        <taxon>Alveolata</taxon>
        <taxon>Apicomplexa</taxon>
        <taxon>Aconoidasida</taxon>
        <taxon>Haemosporida</taxon>
        <taxon>Plasmodiidae</taxon>
        <taxon>Plasmodium</taxon>
        <taxon>Plasmodium (Laverania)</taxon>
    </lineage>
</organism>
<name>W4J2M7_PLAFP</name>